<dbReference type="AlphaFoldDB" id="V6AU53"/>
<comment type="caution">
    <text evidence="1">The sequence shown here is derived from an EMBL/GenBank/DDBJ whole genome shotgun (WGS) entry which is preliminary data.</text>
</comment>
<reference evidence="1 2" key="1">
    <citation type="journal article" date="2013" name="PLoS ONE">
        <title>Enrichment and Genome Sequence of the Group I.1a Ammonia-Oxidizing Archaeon ?Ca. Nitrosotenuis uzonensis? Representing a Clade Globally.</title>
        <authorList>
            <person name="Lebedeva E.V."/>
            <person name="Hatzenpichler R."/>
            <person name="Pelletier E."/>
            <person name="Schuster N."/>
            <person name="Hauzmayer S."/>
            <person name="Bulaev A."/>
            <person name="Grigor'eva N.V."/>
            <person name="Galushko A."/>
            <person name="Schmid M."/>
            <person name="Palatinszky M."/>
            <person name="Le Paslier D."/>
            <person name="Daims H."/>
            <person name="Wagner M."/>
        </authorList>
    </citation>
    <scope>NUCLEOTIDE SEQUENCE [LARGE SCALE GENOMIC DNA]</scope>
    <source>
        <strain evidence="1 2">N4</strain>
    </source>
</reference>
<protein>
    <submittedName>
        <fullName evidence="1">Uncharacterized protein</fullName>
    </submittedName>
</protein>
<keyword evidence="2" id="KW-1185">Reference proteome</keyword>
<dbReference type="STRING" id="1407055.NITUZ_40231"/>
<accession>V6AU53</accession>
<evidence type="ECO:0000313" key="2">
    <source>
        <dbReference type="Proteomes" id="UP000018159"/>
    </source>
</evidence>
<evidence type="ECO:0000313" key="1">
    <source>
        <dbReference type="EMBL" id="CDI06065.1"/>
    </source>
</evidence>
<name>V6AU53_9ARCH</name>
<dbReference type="Proteomes" id="UP000018159">
    <property type="component" value="Unassembled WGS sequence"/>
</dbReference>
<gene>
    <name evidence="1" type="ORF">NITUZ_40231</name>
</gene>
<sequence>MVDKDACSHNAKVKMTDFKDRYERTKCHKFIVYDASLPMMSKPY</sequence>
<proteinExistence type="predicted"/>
<dbReference type="EMBL" id="CBTY010000009">
    <property type="protein sequence ID" value="CDI06065.1"/>
    <property type="molecule type" value="Genomic_DNA"/>
</dbReference>
<organism evidence="1 2">
    <name type="scientific">Candidatus Nitrosotenuis uzonensis</name>
    <dbReference type="NCBI Taxonomy" id="1407055"/>
    <lineage>
        <taxon>Archaea</taxon>
        <taxon>Nitrososphaerota</taxon>
        <taxon>Candidatus Nitrosotenuis</taxon>
    </lineage>
</organism>